<keyword evidence="4" id="KW-1185">Reference proteome</keyword>
<feature type="domain" description="Myb/SANT-like" evidence="2">
    <location>
        <begin position="18"/>
        <end position="111"/>
    </location>
</feature>
<comment type="caution">
    <text evidence="3">The sequence shown here is derived from an EMBL/GenBank/DDBJ whole genome shotgun (WGS) entry which is preliminary data.</text>
</comment>
<organism evidence="3 4">
    <name type="scientific">Genlisea aurea</name>
    <dbReference type="NCBI Taxonomy" id="192259"/>
    <lineage>
        <taxon>Eukaryota</taxon>
        <taxon>Viridiplantae</taxon>
        <taxon>Streptophyta</taxon>
        <taxon>Embryophyta</taxon>
        <taxon>Tracheophyta</taxon>
        <taxon>Spermatophyta</taxon>
        <taxon>Magnoliopsida</taxon>
        <taxon>eudicotyledons</taxon>
        <taxon>Gunneridae</taxon>
        <taxon>Pentapetalae</taxon>
        <taxon>asterids</taxon>
        <taxon>lamiids</taxon>
        <taxon>Lamiales</taxon>
        <taxon>Lentibulariaceae</taxon>
        <taxon>Genlisea</taxon>
    </lineage>
</organism>
<dbReference type="AlphaFoldDB" id="S8CHM7"/>
<proteinExistence type="predicted"/>
<feature type="region of interest" description="Disordered" evidence="1">
    <location>
        <begin position="196"/>
        <end position="223"/>
    </location>
</feature>
<reference evidence="3 4" key="1">
    <citation type="journal article" date="2013" name="BMC Genomics">
        <title>The miniature genome of a carnivorous plant Genlisea aurea contains a low number of genes and short non-coding sequences.</title>
        <authorList>
            <person name="Leushkin E.V."/>
            <person name="Sutormin R.A."/>
            <person name="Nabieva E.R."/>
            <person name="Penin A.A."/>
            <person name="Kondrashov A.S."/>
            <person name="Logacheva M.D."/>
        </authorList>
    </citation>
    <scope>NUCLEOTIDE SEQUENCE [LARGE SCALE GENOMIC DNA]</scope>
</reference>
<dbReference type="Proteomes" id="UP000015453">
    <property type="component" value="Unassembled WGS sequence"/>
</dbReference>
<protein>
    <recommendedName>
        <fullName evidence="2">Myb/SANT-like domain-containing protein</fullName>
    </recommendedName>
</protein>
<dbReference type="InterPro" id="IPR024752">
    <property type="entry name" value="Myb/SANT-like_dom"/>
</dbReference>
<dbReference type="PANTHER" id="PTHR47584:SF17">
    <property type="entry name" value="MYB_SANT-LIKE DNA-BINDING DOMAIN PROTEIN"/>
    <property type="match status" value="1"/>
</dbReference>
<evidence type="ECO:0000256" key="1">
    <source>
        <dbReference type="SAM" id="MobiDB-lite"/>
    </source>
</evidence>
<evidence type="ECO:0000313" key="3">
    <source>
        <dbReference type="EMBL" id="EPS64086.1"/>
    </source>
</evidence>
<dbReference type="OrthoDB" id="1732802at2759"/>
<dbReference type="InterPro" id="IPR045026">
    <property type="entry name" value="LIMYB"/>
</dbReference>
<gene>
    <name evidence="3" type="ORF">M569_10701</name>
</gene>
<accession>S8CHM7</accession>
<dbReference type="EMBL" id="AUSU01005047">
    <property type="protein sequence ID" value="EPS64086.1"/>
    <property type="molecule type" value="Genomic_DNA"/>
</dbReference>
<evidence type="ECO:0000313" key="4">
    <source>
        <dbReference type="Proteomes" id="UP000015453"/>
    </source>
</evidence>
<dbReference type="PANTHER" id="PTHR47584">
    <property type="match status" value="1"/>
</dbReference>
<evidence type="ECO:0000259" key="2">
    <source>
        <dbReference type="Pfam" id="PF12776"/>
    </source>
</evidence>
<sequence length="332" mass="38104">MGESSNRRNKDGKSSAAWSDAATEILVHLFYEEMEKGNTTHGHFNKVAWQRIVAEFNRQTCLDYNRLQLKNRWGRLKILWSVWVSLKNQKDIEWCDVKKTVKAPIEWWNEYLKRDPLAKVYMERPPVCEDLQARIFQGLEGEERCVWHPTLGPLPLNATSFRDDDDGRENSAHMDVVYTTQATDDTEERGETFEFGSANDNAQSSQVGPENIMMNSGTEDVGSGRARKVLKTAANGKKKCDKMMSGATRIARALEKFVDALQSKPADGEMEKMERCMDIIRGDGIDRTSRLYMFAVTKFMNSPEFRSMFLVLESEERKLFLSHQYQLSEQGG</sequence>
<dbReference type="Pfam" id="PF12776">
    <property type="entry name" value="Myb_DNA-bind_3"/>
    <property type="match status" value="1"/>
</dbReference>
<feature type="compositionally biased region" description="Polar residues" evidence="1">
    <location>
        <begin position="198"/>
        <end position="218"/>
    </location>
</feature>
<name>S8CHM7_9LAMI</name>